<dbReference type="Pfam" id="PF09822">
    <property type="entry name" value="ABC_transp_aux"/>
    <property type="match status" value="1"/>
</dbReference>
<feature type="transmembrane region" description="Helical" evidence="1">
    <location>
        <begin position="437"/>
        <end position="459"/>
    </location>
</feature>
<keyword evidence="1" id="KW-1133">Transmembrane helix</keyword>
<comment type="caution">
    <text evidence="4">The sequence shown here is derived from an EMBL/GenBank/DDBJ whole genome shotgun (WGS) entry which is preliminary data.</text>
</comment>
<sequence>MNRWIRGTNSAVLSAAVVVLFVLSTLFLGSRTGLQWDLTANKRNTLSEKTITTLRNLKTDIRVLTFFESGNQVGSRQILDLLKEYSKRTDRFTYTEVDIERDPMTARKYEVTTPGTIVVETKEGKTKKLYDYDMFSVNQDGSYAFAGEMKLTQAIVQLTSDKQLPVYLLSGHGEIPMSQLSSLTSALEGDNYAVKELNLLKEGKVPEDATAVFIIGPQNDLTDQELAVLREYVKGKGKLYVCIGYSANMASWKNIPALLGDLGVKSLNAVAVELRTTLFNNPLTVVPDYGFHETVNPLDEKGLVVVLPGAIALSATADHPDYRATALLRTSAQSYGKTNLDVFASGTVREEDVRKAAGDIDGPLDLAYAVEDKDGKPKAIVVGNALFLNNQLIREQANENFALNTAAWLQENENLVTIAPRVETLQQAIITRGQANAVVWTSVVLYPAMFLAVGGLVWWRRRTG</sequence>
<dbReference type="Proteomes" id="UP000243688">
    <property type="component" value="Unassembled WGS sequence"/>
</dbReference>
<dbReference type="InterPro" id="IPR019196">
    <property type="entry name" value="ABC_transp_unknown"/>
</dbReference>
<keyword evidence="1" id="KW-0472">Membrane</keyword>
<dbReference type="EMBL" id="MOXJ01000005">
    <property type="protein sequence ID" value="PDO11121.1"/>
    <property type="molecule type" value="Genomic_DNA"/>
</dbReference>
<gene>
    <name evidence="4" type="ORF">BLM47_03790</name>
</gene>
<name>A0A2A6E261_9BACL</name>
<dbReference type="InterPro" id="IPR029062">
    <property type="entry name" value="Class_I_gatase-like"/>
</dbReference>
<organism evidence="4 5">
    <name type="scientific">Candidatus Reconcilbacillus cellulovorans</name>
    <dbReference type="NCBI Taxonomy" id="1906605"/>
    <lineage>
        <taxon>Bacteria</taxon>
        <taxon>Bacillati</taxon>
        <taxon>Bacillota</taxon>
        <taxon>Bacilli</taxon>
        <taxon>Bacillales</taxon>
        <taxon>Paenibacillaceae</taxon>
        <taxon>Candidatus Reconcilbacillus</taxon>
    </lineage>
</organism>
<reference evidence="4 5" key="1">
    <citation type="submission" date="2016-12" db="EMBL/GenBank/DDBJ databases">
        <title>Candidatus Reconcilibacillus cellulovorans genome.</title>
        <authorList>
            <person name="Kolinko S."/>
            <person name="Wu Y.-W."/>
            <person name="Tachea F."/>
            <person name="Denzel E."/>
            <person name="Hiras J."/>
            <person name="Baecker N."/>
            <person name="Chan L.J."/>
            <person name="Eichorst S.A."/>
            <person name="Frey D."/>
            <person name="Adams P.D."/>
            <person name="Pray T."/>
            <person name="Tanjore D."/>
            <person name="Petzold C.J."/>
            <person name="Gladden J.M."/>
            <person name="Simmons B.A."/>
            <person name="Singer S.W."/>
        </authorList>
    </citation>
    <scope>NUCLEOTIDE SEQUENCE [LARGE SCALE GENOMIC DNA]</scope>
    <source>
        <strain evidence="4">JTherm</strain>
    </source>
</reference>
<dbReference type="AlphaFoldDB" id="A0A2A6E261"/>
<evidence type="ECO:0000259" key="3">
    <source>
        <dbReference type="Pfam" id="PF23357"/>
    </source>
</evidence>
<feature type="domain" description="ABC-type uncharacterised transport system" evidence="2">
    <location>
        <begin position="166"/>
        <end position="405"/>
    </location>
</feature>
<dbReference type="InterPro" id="IPR055396">
    <property type="entry name" value="DUF7088"/>
</dbReference>
<evidence type="ECO:0000256" key="1">
    <source>
        <dbReference type="SAM" id="Phobius"/>
    </source>
</evidence>
<evidence type="ECO:0000313" key="5">
    <source>
        <dbReference type="Proteomes" id="UP000243688"/>
    </source>
</evidence>
<keyword evidence="1" id="KW-0812">Transmembrane</keyword>
<dbReference type="Gene3D" id="3.40.30.10">
    <property type="entry name" value="Glutaredoxin"/>
    <property type="match status" value="1"/>
</dbReference>
<dbReference type="SUPFAM" id="SSF52317">
    <property type="entry name" value="Class I glutamine amidotransferase-like"/>
    <property type="match status" value="1"/>
</dbReference>
<evidence type="ECO:0000313" key="4">
    <source>
        <dbReference type="EMBL" id="PDO11121.1"/>
    </source>
</evidence>
<accession>A0A2A6E261</accession>
<proteinExistence type="predicted"/>
<feature type="domain" description="DUF7088" evidence="3">
    <location>
        <begin position="41"/>
        <end position="130"/>
    </location>
</feature>
<evidence type="ECO:0000259" key="2">
    <source>
        <dbReference type="Pfam" id="PF09822"/>
    </source>
</evidence>
<protein>
    <submittedName>
        <fullName evidence="4">Uncharacterized protein</fullName>
    </submittedName>
</protein>
<dbReference type="Pfam" id="PF23357">
    <property type="entry name" value="DUF7088"/>
    <property type="match status" value="1"/>
</dbReference>